<dbReference type="Proteomes" id="UP000824533">
    <property type="component" value="Linkage Group LG03"/>
</dbReference>
<name>A0ACC1DF08_9NEOP</name>
<proteinExistence type="predicted"/>
<keyword evidence="2" id="KW-1185">Reference proteome</keyword>
<dbReference type="EMBL" id="CM034389">
    <property type="protein sequence ID" value="KAJ0182406.1"/>
    <property type="molecule type" value="Genomic_DNA"/>
</dbReference>
<gene>
    <name evidence="1" type="ORF">K1T71_001775</name>
</gene>
<accession>A0ACC1DF08</accession>
<evidence type="ECO:0000313" key="2">
    <source>
        <dbReference type="Proteomes" id="UP000824533"/>
    </source>
</evidence>
<reference evidence="1 2" key="1">
    <citation type="journal article" date="2021" name="Front. Genet.">
        <title>Chromosome-Level Genome Assembly Reveals Significant Gene Expansion in the Toll and IMD Signaling Pathways of Dendrolimus kikuchii.</title>
        <authorList>
            <person name="Zhou J."/>
            <person name="Wu P."/>
            <person name="Xiong Z."/>
            <person name="Liu N."/>
            <person name="Zhao N."/>
            <person name="Ji M."/>
            <person name="Qiu Y."/>
            <person name="Yang B."/>
        </authorList>
    </citation>
    <scope>NUCLEOTIDE SEQUENCE [LARGE SCALE GENOMIC DNA]</scope>
    <source>
        <strain evidence="1">Ann1</strain>
    </source>
</reference>
<protein>
    <submittedName>
        <fullName evidence="1">Uncharacterized protein</fullName>
    </submittedName>
</protein>
<sequence>MSEFKHWLRRAKEDSTKAYCKSFSYAPSTIESLSHSVMSTSSNISQSTYSPSEPETPQSSAPRLQNFDQSMNHVDLGISIEQSLKSAQNEMHQKRIQLLRKELDYLKTTEWEFEYDKGFLQ</sequence>
<evidence type="ECO:0000313" key="1">
    <source>
        <dbReference type="EMBL" id="KAJ0182406.1"/>
    </source>
</evidence>
<organism evidence="1 2">
    <name type="scientific">Dendrolimus kikuchii</name>
    <dbReference type="NCBI Taxonomy" id="765133"/>
    <lineage>
        <taxon>Eukaryota</taxon>
        <taxon>Metazoa</taxon>
        <taxon>Ecdysozoa</taxon>
        <taxon>Arthropoda</taxon>
        <taxon>Hexapoda</taxon>
        <taxon>Insecta</taxon>
        <taxon>Pterygota</taxon>
        <taxon>Neoptera</taxon>
        <taxon>Endopterygota</taxon>
        <taxon>Lepidoptera</taxon>
        <taxon>Glossata</taxon>
        <taxon>Ditrysia</taxon>
        <taxon>Bombycoidea</taxon>
        <taxon>Lasiocampidae</taxon>
        <taxon>Dendrolimus</taxon>
    </lineage>
</organism>
<comment type="caution">
    <text evidence="1">The sequence shown here is derived from an EMBL/GenBank/DDBJ whole genome shotgun (WGS) entry which is preliminary data.</text>
</comment>